<name>A0A9J7ANY0_9PROT</name>
<keyword evidence="2" id="KW-1185">Reference proteome</keyword>
<gene>
    <name evidence="1" type="primary">gspM</name>
    <name evidence="1" type="ORF">NUH88_14550</name>
</gene>
<reference evidence="1" key="1">
    <citation type="submission" date="2022-08" db="EMBL/GenBank/DDBJ databases">
        <title>Nisaea acidiphila sp. nov., isolated from a marine algal debris and emended description of the genus Nisaea Urios et al. 2008.</title>
        <authorList>
            <person name="Kwon K."/>
        </authorList>
    </citation>
    <scope>NUCLEOTIDE SEQUENCE</scope>
    <source>
        <strain evidence="1">MEBiC11861</strain>
    </source>
</reference>
<dbReference type="Proteomes" id="UP001060336">
    <property type="component" value="Chromosome"/>
</dbReference>
<dbReference type="AlphaFoldDB" id="A0A9J7ANY0"/>
<evidence type="ECO:0000313" key="1">
    <source>
        <dbReference type="EMBL" id="UUX48626.1"/>
    </source>
</evidence>
<dbReference type="InterPro" id="IPR034756">
    <property type="entry name" value="T2SSM_b"/>
</dbReference>
<dbReference type="RefSeq" id="WP_257767133.1">
    <property type="nucleotide sequence ID" value="NZ_CP102480.1"/>
</dbReference>
<dbReference type="NCBIfam" id="NF040576">
    <property type="entry name" value="T2SS_GspM_XpsM"/>
    <property type="match status" value="1"/>
</dbReference>
<dbReference type="Pfam" id="PF10741">
    <property type="entry name" value="T2SSM_b"/>
    <property type="match status" value="1"/>
</dbReference>
<dbReference type="EMBL" id="CP102480">
    <property type="protein sequence ID" value="UUX48626.1"/>
    <property type="molecule type" value="Genomic_DNA"/>
</dbReference>
<accession>A0A9J7ANY0</accession>
<organism evidence="1 2">
    <name type="scientific">Nisaea acidiphila</name>
    <dbReference type="NCBI Taxonomy" id="1862145"/>
    <lineage>
        <taxon>Bacteria</taxon>
        <taxon>Pseudomonadati</taxon>
        <taxon>Pseudomonadota</taxon>
        <taxon>Alphaproteobacteria</taxon>
        <taxon>Rhodospirillales</taxon>
        <taxon>Thalassobaculaceae</taxon>
        <taxon>Nisaea</taxon>
    </lineage>
</organism>
<dbReference type="KEGG" id="naci:NUH88_14550"/>
<sequence length="181" mass="19775">MSGGLRLSPVLAWSLLLALVVSLWAGLVLPVQDWSRAEQARLDQRRALLARQQALLETSDALSTALTLASDTMHTWPVHFGPPDSRRQTDFQAQLRRMASEAGVELTRFQVGETERDGSRLSLLALTLDGEGTLEQIQSLLIAVRGAEPAILIEEAAIRATGRTGRMTLALDLRAPVLEID</sequence>
<protein>
    <submittedName>
        <fullName evidence="1">Type II secretion system protein GspM</fullName>
    </submittedName>
</protein>
<evidence type="ECO:0000313" key="2">
    <source>
        <dbReference type="Proteomes" id="UP001060336"/>
    </source>
</evidence>
<proteinExistence type="predicted"/>